<evidence type="ECO:0000256" key="1">
    <source>
        <dbReference type="SAM" id="MobiDB-lite"/>
    </source>
</evidence>
<comment type="caution">
    <text evidence="2">The sequence shown here is derived from an EMBL/GenBank/DDBJ whole genome shotgun (WGS) entry which is preliminary data.</text>
</comment>
<reference evidence="2" key="1">
    <citation type="submission" date="2023-06" db="EMBL/GenBank/DDBJ databases">
        <title>Genome-scale phylogeny and comparative genomics of the fungal order Sordariales.</title>
        <authorList>
            <consortium name="Lawrence Berkeley National Laboratory"/>
            <person name="Hensen N."/>
            <person name="Bonometti L."/>
            <person name="Westerberg I."/>
            <person name="Brannstrom I.O."/>
            <person name="Guillou S."/>
            <person name="Cros-Aarteil S."/>
            <person name="Calhoun S."/>
            <person name="Haridas S."/>
            <person name="Kuo A."/>
            <person name="Mondo S."/>
            <person name="Pangilinan J."/>
            <person name="Riley R."/>
            <person name="Labutti K."/>
            <person name="Andreopoulos B."/>
            <person name="Lipzen A."/>
            <person name="Chen C."/>
            <person name="Yanf M."/>
            <person name="Daum C."/>
            <person name="Ng V."/>
            <person name="Clum A."/>
            <person name="Steindorff A."/>
            <person name="Ohm R."/>
            <person name="Martin F."/>
            <person name="Silar P."/>
            <person name="Natvig D."/>
            <person name="Lalanne C."/>
            <person name="Gautier V."/>
            <person name="Ament-Velasquez S.L."/>
            <person name="Kruys A."/>
            <person name="Hutchinson M.I."/>
            <person name="Powell A.J."/>
            <person name="Barry K."/>
            <person name="Miller A.N."/>
            <person name="Grigoriev I.V."/>
            <person name="Debuchy R."/>
            <person name="Gladieux P."/>
            <person name="Thoren M.H."/>
            <person name="Johannesson H."/>
        </authorList>
    </citation>
    <scope>NUCLEOTIDE SEQUENCE</scope>
    <source>
        <strain evidence="2">PSN4</strain>
    </source>
</reference>
<gene>
    <name evidence="2" type="ORF">QBC47DRAFT_391662</name>
</gene>
<accession>A0AAJ0B444</accession>
<sequence length="279" mass="30968">MTSDAEFQLDPQPINAGNPLRMDFSDANNIPSNILLALAPEEPVTQVYYPPPRANINQEGSPGGIFELRFARLNEHYPSFGIVGRALGPPAPQTNATPHFQQLASSHGYGVQAVAGQPRRRGCVYDEFDQSTEWQTGLHEGSKYTQPGSASHHEPRTSITSKEPQDQYTPAVVPIDPTDFDEAQQSVHAPGYCDEDTWYEEDEITLRAAGLGLDAPAGEDPVRDDDTEAGPSEVDFNAFVSQQIQEMRRRQGGSQKPSRDEQKKVPHKKSGHHRRKERR</sequence>
<evidence type="ECO:0000313" key="3">
    <source>
        <dbReference type="Proteomes" id="UP001239445"/>
    </source>
</evidence>
<proteinExistence type="predicted"/>
<feature type="compositionally biased region" description="Polar residues" evidence="1">
    <location>
        <begin position="157"/>
        <end position="168"/>
    </location>
</feature>
<feature type="region of interest" description="Disordered" evidence="1">
    <location>
        <begin position="139"/>
        <end position="172"/>
    </location>
</feature>
<organism evidence="2 3">
    <name type="scientific">Echria macrotheca</name>
    <dbReference type="NCBI Taxonomy" id="438768"/>
    <lineage>
        <taxon>Eukaryota</taxon>
        <taxon>Fungi</taxon>
        <taxon>Dikarya</taxon>
        <taxon>Ascomycota</taxon>
        <taxon>Pezizomycotina</taxon>
        <taxon>Sordariomycetes</taxon>
        <taxon>Sordariomycetidae</taxon>
        <taxon>Sordariales</taxon>
        <taxon>Schizotheciaceae</taxon>
        <taxon>Echria</taxon>
    </lineage>
</organism>
<protein>
    <submittedName>
        <fullName evidence="2">Uncharacterized protein</fullName>
    </submittedName>
</protein>
<evidence type="ECO:0000313" key="2">
    <source>
        <dbReference type="EMBL" id="KAK1751344.1"/>
    </source>
</evidence>
<keyword evidence="3" id="KW-1185">Reference proteome</keyword>
<name>A0AAJ0B444_9PEZI</name>
<dbReference type="EMBL" id="MU839842">
    <property type="protein sequence ID" value="KAK1751344.1"/>
    <property type="molecule type" value="Genomic_DNA"/>
</dbReference>
<feature type="compositionally biased region" description="Basic residues" evidence="1">
    <location>
        <begin position="265"/>
        <end position="279"/>
    </location>
</feature>
<feature type="region of interest" description="Disordered" evidence="1">
    <location>
        <begin position="1"/>
        <end position="20"/>
    </location>
</feature>
<feature type="region of interest" description="Disordered" evidence="1">
    <location>
        <begin position="210"/>
        <end position="279"/>
    </location>
</feature>
<dbReference type="AlphaFoldDB" id="A0AAJ0B444"/>
<dbReference type="Proteomes" id="UP001239445">
    <property type="component" value="Unassembled WGS sequence"/>
</dbReference>